<dbReference type="Proteomes" id="UP000257109">
    <property type="component" value="Unassembled WGS sequence"/>
</dbReference>
<feature type="non-terminal residue" evidence="1">
    <location>
        <position position="1"/>
    </location>
</feature>
<evidence type="ECO:0000313" key="1">
    <source>
        <dbReference type="EMBL" id="RDX94918.1"/>
    </source>
</evidence>
<gene>
    <name evidence="1" type="ORF">CR513_22644</name>
</gene>
<evidence type="ECO:0000313" key="2">
    <source>
        <dbReference type="Proteomes" id="UP000257109"/>
    </source>
</evidence>
<organism evidence="1 2">
    <name type="scientific">Mucuna pruriens</name>
    <name type="common">Velvet bean</name>
    <name type="synonym">Dolichos pruriens</name>
    <dbReference type="NCBI Taxonomy" id="157652"/>
    <lineage>
        <taxon>Eukaryota</taxon>
        <taxon>Viridiplantae</taxon>
        <taxon>Streptophyta</taxon>
        <taxon>Embryophyta</taxon>
        <taxon>Tracheophyta</taxon>
        <taxon>Spermatophyta</taxon>
        <taxon>Magnoliopsida</taxon>
        <taxon>eudicotyledons</taxon>
        <taxon>Gunneridae</taxon>
        <taxon>Pentapetalae</taxon>
        <taxon>rosids</taxon>
        <taxon>fabids</taxon>
        <taxon>Fabales</taxon>
        <taxon>Fabaceae</taxon>
        <taxon>Papilionoideae</taxon>
        <taxon>50 kb inversion clade</taxon>
        <taxon>NPAAA clade</taxon>
        <taxon>indigoferoid/millettioid clade</taxon>
        <taxon>Phaseoleae</taxon>
        <taxon>Mucuna</taxon>
    </lineage>
</organism>
<protein>
    <submittedName>
        <fullName evidence="1">Uncharacterized protein</fullName>
    </submittedName>
</protein>
<keyword evidence="2" id="KW-1185">Reference proteome</keyword>
<comment type="caution">
    <text evidence="1">The sequence shown here is derived from an EMBL/GenBank/DDBJ whole genome shotgun (WGS) entry which is preliminary data.</text>
</comment>
<accession>A0A371GWJ6</accession>
<dbReference type="AlphaFoldDB" id="A0A371GWJ6"/>
<sequence>MCYVFNDDGLKHYRCHKWWSTNGQDANYSKTSDFEHGFETRGAGPSRVVNEVGAIDNLRLENQLTELTSLVGNSLSANISKMHKVEFVEYALLWST</sequence>
<proteinExistence type="predicted"/>
<name>A0A371GWJ6_MUCPR</name>
<dbReference type="EMBL" id="QJKJ01004253">
    <property type="protein sequence ID" value="RDX94918.1"/>
    <property type="molecule type" value="Genomic_DNA"/>
</dbReference>
<reference evidence="1" key="1">
    <citation type="submission" date="2018-05" db="EMBL/GenBank/DDBJ databases">
        <title>Draft genome of Mucuna pruriens seed.</title>
        <authorList>
            <person name="Nnadi N.E."/>
            <person name="Vos R."/>
            <person name="Hasami M.H."/>
            <person name="Devisetty U.K."/>
            <person name="Aguiy J.C."/>
        </authorList>
    </citation>
    <scope>NUCLEOTIDE SEQUENCE [LARGE SCALE GENOMIC DNA]</scope>
    <source>
        <strain evidence="1">JCA_2017</strain>
    </source>
</reference>